<keyword evidence="7 9" id="KW-0808">Transferase</keyword>
<name>A0ABY5TQ73_9GAMM</name>
<organism evidence="12 13">
    <name type="scientific">SAR92 clade bacterium H455</name>
    <dbReference type="NCBI Taxonomy" id="2974818"/>
    <lineage>
        <taxon>Bacteria</taxon>
        <taxon>Pseudomonadati</taxon>
        <taxon>Pseudomonadota</taxon>
        <taxon>Gammaproteobacteria</taxon>
        <taxon>Cellvibrionales</taxon>
        <taxon>Porticoccaceae</taxon>
        <taxon>SAR92 clade</taxon>
    </lineage>
</organism>
<evidence type="ECO:0000256" key="6">
    <source>
        <dbReference type="ARBA" id="ARBA00022676"/>
    </source>
</evidence>
<dbReference type="InterPro" id="IPR027277">
    <property type="entry name" value="NadC/ModD"/>
</dbReference>
<evidence type="ECO:0000259" key="11">
    <source>
        <dbReference type="Pfam" id="PF02749"/>
    </source>
</evidence>
<dbReference type="InterPro" id="IPR013785">
    <property type="entry name" value="Aldolase_TIM"/>
</dbReference>
<protein>
    <recommendedName>
        <fullName evidence="4">nicotinate-nucleotide diphosphorylase (carboxylating)</fullName>
        <ecNumber evidence="4">2.4.2.19</ecNumber>
    </recommendedName>
    <alternativeName>
        <fullName evidence="8">Quinolinate phosphoribosyltransferase [decarboxylating]</fullName>
    </alternativeName>
</protein>
<dbReference type="Pfam" id="PF01729">
    <property type="entry name" value="QRPTase_C"/>
    <property type="match status" value="1"/>
</dbReference>
<evidence type="ECO:0000313" key="13">
    <source>
        <dbReference type="Proteomes" id="UP001059934"/>
    </source>
</evidence>
<accession>A0ABY5TQ73</accession>
<dbReference type="Pfam" id="PF02749">
    <property type="entry name" value="QRPTase_N"/>
    <property type="match status" value="1"/>
</dbReference>
<feature type="domain" description="Quinolinate phosphoribosyl transferase C-terminal" evidence="10">
    <location>
        <begin position="138"/>
        <end position="304"/>
    </location>
</feature>
<evidence type="ECO:0000256" key="7">
    <source>
        <dbReference type="ARBA" id="ARBA00022679"/>
    </source>
</evidence>
<dbReference type="InterPro" id="IPR022412">
    <property type="entry name" value="Quinolinate_PRibosylTrfase_N"/>
</dbReference>
<keyword evidence="5" id="KW-0662">Pyridine nucleotide biosynthesis</keyword>
<evidence type="ECO:0000259" key="10">
    <source>
        <dbReference type="Pfam" id="PF01729"/>
    </source>
</evidence>
<dbReference type="SUPFAM" id="SSF51690">
    <property type="entry name" value="Nicotinate/Quinolinate PRTase C-terminal domain-like"/>
    <property type="match status" value="1"/>
</dbReference>
<comment type="function">
    <text evidence="1">Involved in the catabolism of quinolinic acid (QA).</text>
</comment>
<comment type="similarity">
    <text evidence="3 9">Belongs to the NadC/ModD family.</text>
</comment>
<dbReference type="EMBL" id="CP103416">
    <property type="protein sequence ID" value="UVW35927.1"/>
    <property type="molecule type" value="Genomic_DNA"/>
</dbReference>
<dbReference type="CDD" id="cd01572">
    <property type="entry name" value="QPRTase"/>
    <property type="match status" value="1"/>
</dbReference>
<dbReference type="NCBIfam" id="TIGR00078">
    <property type="entry name" value="nadC"/>
    <property type="match status" value="1"/>
</dbReference>
<dbReference type="InterPro" id="IPR037128">
    <property type="entry name" value="Quinolinate_PRibosylTase_N_sf"/>
</dbReference>
<dbReference type="Proteomes" id="UP001059934">
    <property type="component" value="Chromosome"/>
</dbReference>
<dbReference type="InterPro" id="IPR002638">
    <property type="entry name" value="Quinolinate_PRibosylTrfase_C"/>
</dbReference>
<dbReference type="PIRSF" id="PIRSF006250">
    <property type="entry name" value="NadC_ModD"/>
    <property type="match status" value="1"/>
</dbReference>
<keyword evidence="6 9" id="KW-0328">Glycosyltransferase</keyword>
<dbReference type="PANTHER" id="PTHR32179">
    <property type="entry name" value="NICOTINATE-NUCLEOTIDE PYROPHOSPHORYLASE [CARBOXYLATING]"/>
    <property type="match status" value="1"/>
</dbReference>
<feature type="domain" description="Quinolinate phosphoribosyl transferase N-terminal" evidence="11">
    <location>
        <begin position="40"/>
        <end position="135"/>
    </location>
</feature>
<evidence type="ECO:0000256" key="9">
    <source>
        <dbReference type="PIRNR" id="PIRNR006250"/>
    </source>
</evidence>
<dbReference type="GO" id="GO:0004514">
    <property type="term" value="F:nicotinate-nucleotide diphosphorylase (carboxylating) activity"/>
    <property type="evidence" value="ECO:0007669"/>
    <property type="project" value="UniProtKB-EC"/>
</dbReference>
<comment type="pathway">
    <text evidence="2">Cofactor biosynthesis; NAD(+) biosynthesis; nicotinate D-ribonucleotide from quinolinate: step 1/1.</text>
</comment>
<gene>
    <name evidence="12" type="primary">nadC</name>
    <name evidence="12" type="ORF">NYF23_04790</name>
</gene>
<reference evidence="12" key="1">
    <citation type="submission" date="2022-08" db="EMBL/GenBank/DDBJ databases">
        <title>Catabolic pathway analysis in culturable SAR92 clade bacteria reveals their overlooked roles in DMSP degradation in coastal seas.</title>
        <authorList>
            <person name="He X."/>
            <person name="Zhang X."/>
            <person name="Zhang Y."/>
        </authorList>
    </citation>
    <scope>NUCLEOTIDE SEQUENCE</scope>
    <source>
        <strain evidence="12">H455</strain>
    </source>
</reference>
<dbReference type="Gene3D" id="3.20.20.70">
    <property type="entry name" value="Aldolase class I"/>
    <property type="match status" value="1"/>
</dbReference>
<dbReference type="InterPro" id="IPR004393">
    <property type="entry name" value="NadC"/>
</dbReference>
<dbReference type="EC" id="2.4.2.19" evidence="4"/>
<dbReference type="InterPro" id="IPR036068">
    <property type="entry name" value="Nicotinate_pribotase-like_C"/>
</dbReference>
<evidence type="ECO:0000256" key="4">
    <source>
        <dbReference type="ARBA" id="ARBA00011944"/>
    </source>
</evidence>
<evidence type="ECO:0000256" key="1">
    <source>
        <dbReference type="ARBA" id="ARBA00003237"/>
    </source>
</evidence>
<keyword evidence="13" id="KW-1185">Reference proteome</keyword>
<evidence type="ECO:0000256" key="8">
    <source>
        <dbReference type="ARBA" id="ARBA00033102"/>
    </source>
</evidence>
<proteinExistence type="inferred from homology"/>
<evidence type="ECO:0000256" key="3">
    <source>
        <dbReference type="ARBA" id="ARBA00009400"/>
    </source>
</evidence>
<dbReference type="PANTHER" id="PTHR32179:SF3">
    <property type="entry name" value="NICOTINATE-NUCLEOTIDE PYROPHOSPHORYLASE [CARBOXYLATING]"/>
    <property type="match status" value="1"/>
</dbReference>
<evidence type="ECO:0000313" key="12">
    <source>
        <dbReference type="EMBL" id="UVW35927.1"/>
    </source>
</evidence>
<evidence type="ECO:0000256" key="5">
    <source>
        <dbReference type="ARBA" id="ARBA00022642"/>
    </source>
</evidence>
<evidence type="ECO:0000256" key="2">
    <source>
        <dbReference type="ARBA" id="ARBA00004893"/>
    </source>
</evidence>
<dbReference type="SUPFAM" id="SSF54675">
    <property type="entry name" value="Nicotinate/Quinolinate PRTase N-terminal domain-like"/>
    <property type="match status" value="1"/>
</dbReference>
<dbReference type="Gene3D" id="3.90.1170.20">
    <property type="entry name" value="Quinolinate phosphoribosyl transferase, N-terminal domain"/>
    <property type="match status" value="1"/>
</dbReference>
<sequence length="307" mass="32923">MANSKQAPMPTVSSDLLKAIAADIPHCVARALAEDIGSGDITAQLIPQQQRATAVVICRDPAVICGRPWVDEVFRQLDSAAAEQTDGSHQSTEVEWHINEGDSVSPNQKLFTLRGNTRVLLTGERAALNFLQTLSATATSARQYTDISLNSANGQIKILDTRKTLPGLRLAQKYAAAVGGCQNHRIGLYDAFLIKENHIAACGGIGKAIAKAREIAADKLVEVEVETLEELHQALAAKADVVMLDNFSAADIEALSSIDLGETRIEVSGDITEEKIKAYSHGAVDFISSGSITKHIRAVDLSMRLVD</sequence>